<dbReference type="Pfam" id="PF00535">
    <property type="entry name" value="Glycos_transf_2"/>
    <property type="match status" value="1"/>
</dbReference>
<keyword evidence="2" id="KW-0808">Transferase</keyword>
<name>A0A1H4C0R3_9BACT</name>
<organism evidence="2 3">
    <name type="scientific">Chitinophaga terrae</name>
    <name type="common">ex Kim and Jung 2007</name>
    <dbReference type="NCBI Taxonomy" id="408074"/>
    <lineage>
        <taxon>Bacteria</taxon>
        <taxon>Pseudomonadati</taxon>
        <taxon>Bacteroidota</taxon>
        <taxon>Chitinophagia</taxon>
        <taxon>Chitinophagales</taxon>
        <taxon>Chitinophagaceae</taxon>
        <taxon>Chitinophaga</taxon>
    </lineage>
</organism>
<evidence type="ECO:0000313" key="3">
    <source>
        <dbReference type="Proteomes" id="UP000199656"/>
    </source>
</evidence>
<dbReference type="EMBL" id="FNRL01000009">
    <property type="protein sequence ID" value="SEA54011.1"/>
    <property type="molecule type" value="Genomic_DNA"/>
</dbReference>
<dbReference type="GO" id="GO:0016740">
    <property type="term" value="F:transferase activity"/>
    <property type="evidence" value="ECO:0007669"/>
    <property type="project" value="UniProtKB-KW"/>
</dbReference>
<dbReference type="SUPFAM" id="SSF53448">
    <property type="entry name" value="Nucleotide-diphospho-sugar transferases"/>
    <property type="match status" value="1"/>
</dbReference>
<dbReference type="Gene3D" id="3.90.550.10">
    <property type="entry name" value="Spore Coat Polysaccharide Biosynthesis Protein SpsA, Chain A"/>
    <property type="match status" value="1"/>
</dbReference>
<keyword evidence="3" id="KW-1185">Reference proteome</keyword>
<proteinExistence type="predicted"/>
<dbReference type="Proteomes" id="UP000199656">
    <property type="component" value="Unassembled WGS sequence"/>
</dbReference>
<evidence type="ECO:0000313" key="2">
    <source>
        <dbReference type="EMBL" id="SEA54011.1"/>
    </source>
</evidence>
<gene>
    <name evidence="2" type="ORF">SAMN05660909_02378</name>
</gene>
<accession>A0A1H4C0R3</accession>
<sequence>MISGIESKPSGDILKFKLEAYLCCQINPLSMLNNKKIVVVLPAYNAALTLERTFREIPFDIVDDVVLVDDASKDDTLAVGKQLGIKHLIRHDKNKGYGGNQKSCYNKALELGADIVVMLHPDYQYTPKLITAMCSIIANDVYPVVFGSRILGKGALKGGMPLYKYFFNRFLTFTQNVLIGQKLSEYHTGYRCFSAEVLRNINYMADNDDFVFDNEMVSQIFMKGYDIAEVTCPTKYFDEASSINFKRSAIYGLGVLRVSLQHRLHMWGIVKNKIYQN</sequence>
<dbReference type="PANTHER" id="PTHR48090:SF7">
    <property type="entry name" value="RFBJ PROTEIN"/>
    <property type="match status" value="1"/>
</dbReference>
<dbReference type="STRING" id="408074.SAMN05660909_02378"/>
<reference evidence="3" key="1">
    <citation type="submission" date="2016-10" db="EMBL/GenBank/DDBJ databases">
        <authorList>
            <person name="Varghese N."/>
            <person name="Submissions S."/>
        </authorList>
    </citation>
    <scope>NUCLEOTIDE SEQUENCE [LARGE SCALE GENOMIC DNA]</scope>
    <source>
        <strain evidence="3">DSM 23920</strain>
    </source>
</reference>
<evidence type="ECO:0000259" key="1">
    <source>
        <dbReference type="Pfam" id="PF00535"/>
    </source>
</evidence>
<dbReference type="CDD" id="cd04179">
    <property type="entry name" value="DPM_DPG-synthase_like"/>
    <property type="match status" value="1"/>
</dbReference>
<dbReference type="PANTHER" id="PTHR48090">
    <property type="entry name" value="UNDECAPRENYL-PHOSPHATE 4-DEOXY-4-FORMAMIDO-L-ARABINOSE TRANSFERASE-RELATED"/>
    <property type="match status" value="1"/>
</dbReference>
<protein>
    <submittedName>
        <fullName evidence="2">Glycosyl transferase family 2</fullName>
    </submittedName>
</protein>
<dbReference type="InterPro" id="IPR001173">
    <property type="entry name" value="Glyco_trans_2-like"/>
</dbReference>
<dbReference type="InterPro" id="IPR029044">
    <property type="entry name" value="Nucleotide-diphossugar_trans"/>
</dbReference>
<dbReference type="InterPro" id="IPR050256">
    <property type="entry name" value="Glycosyltransferase_2"/>
</dbReference>
<feature type="domain" description="Glycosyltransferase 2-like" evidence="1">
    <location>
        <begin position="39"/>
        <end position="200"/>
    </location>
</feature>
<dbReference type="AlphaFoldDB" id="A0A1H4C0R3"/>